<feature type="region of interest" description="Disordered" evidence="5">
    <location>
        <begin position="24"/>
        <end position="44"/>
    </location>
</feature>
<dbReference type="EMBL" id="LUFC02000082">
    <property type="protein sequence ID" value="KAF4502367.1"/>
    <property type="molecule type" value="Genomic_DNA"/>
</dbReference>
<feature type="transmembrane region" description="Helical" evidence="6">
    <location>
        <begin position="72"/>
        <end position="98"/>
    </location>
</feature>
<dbReference type="SUPFAM" id="SSF49363">
    <property type="entry name" value="Purple acid phosphatase, N-terminal domain"/>
    <property type="match status" value="1"/>
</dbReference>
<keyword evidence="6" id="KW-0812">Transmembrane</keyword>
<dbReference type="InterPro" id="IPR008963">
    <property type="entry name" value="Purple_acid_Pase-like_N"/>
</dbReference>
<dbReference type="InterPro" id="IPR000757">
    <property type="entry name" value="Beta-glucanase-like"/>
</dbReference>
<dbReference type="InterPro" id="IPR004843">
    <property type="entry name" value="Calcineurin-like_PHP"/>
</dbReference>
<dbReference type="InterPro" id="IPR015914">
    <property type="entry name" value="PAPs_N"/>
</dbReference>
<dbReference type="PANTHER" id="PTHR22953:SF153">
    <property type="entry name" value="PURPLE ACID PHOSPHATASE"/>
    <property type="match status" value="1"/>
</dbReference>
<evidence type="ECO:0000313" key="8">
    <source>
        <dbReference type="EMBL" id="KAF4502367.1"/>
    </source>
</evidence>
<feature type="region of interest" description="Disordered" evidence="5">
    <location>
        <begin position="836"/>
        <end position="858"/>
    </location>
</feature>
<protein>
    <recommendedName>
        <fullName evidence="4">Purple acid phosphatase</fullName>
        <ecNumber evidence="4">3.1.3.2</ecNumber>
    </recommendedName>
</protein>
<dbReference type="InterPro" id="IPR013320">
    <property type="entry name" value="ConA-like_dom_sf"/>
</dbReference>
<dbReference type="InterPro" id="IPR025733">
    <property type="entry name" value="PAPs_C"/>
</dbReference>
<dbReference type="GO" id="GO:0005975">
    <property type="term" value="P:carbohydrate metabolic process"/>
    <property type="evidence" value="ECO:0007669"/>
    <property type="project" value="InterPro"/>
</dbReference>
<keyword evidence="9" id="KW-1185">Reference proteome</keyword>
<dbReference type="EC" id="3.1.3.2" evidence="4"/>
<reference evidence="8" key="1">
    <citation type="submission" date="2020-01" db="EMBL/GenBank/DDBJ databases">
        <title>Identification and distribution of gene clusters putatively required for synthesis of sphingolipid metabolism inhibitors in phylogenetically diverse species of the filamentous fungus Fusarium.</title>
        <authorList>
            <person name="Kim H.-S."/>
            <person name="Busman M."/>
            <person name="Brown D.W."/>
            <person name="Divon H."/>
            <person name="Uhlig S."/>
            <person name="Proctor R.H."/>
        </authorList>
    </citation>
    <scope>NUCLEOTIDE SEQUENCE</scope>
    <source>
        <strain evidence="8">NRRL 31653</strain>
    </source>
</reference>
<evidence type="ECO:0000259" key="7">
    <source>
        <dbReference type="PROSITE" id="PS51762"/>
    </source>
</evidence>
<dbReference type="SUPFAM" id="SSF49899">
    <property type="entry name" value="Concanavalin A-like lectins/glucanases"/>
    <property type="match status" value="1"/>
</dbReference>
<evidence type="ECO:0000256" key="5">
    <source>
        <dbReference type="SAM" id="MobiDB-lite"/>
    </source>
</evidence>
<dbReference type="SUPFAM" id="SSF56300">
    <property type="entry name" value="Metallo-dependent phosphatases"/>
    <property type="match status" value="1"/>
</dbReference>
<gene>
    <name evidence="8" type="ORF">FAGAP_1428</name>
</gene>
<dbReference type="AlphaFoldDB" id="A0A9P5BJ83"/>
<evidence type="ECO:0000256" key="4">
    <source>
        <dbReference type="RuleBase" id="RU361203"/>
    </source>
</evidence>
<keyword evidence="1" id="KW-0732">Signal</keyword>
<dbReference type="Gene3D" id="2.60.120.200">
    <property type="match status" value="1"/>
</dbReference>
<dbReference type="InterPro" id="IPR041792">
    <property type="entry name" value="MPP_PAP"/>
</dbReference>
<dbReference type="Pfam" id="PF16656">
    <property type="entry name" value="Pur_ac_phosph_N"/>
    <property type="match status" value="1"/>
</dbReference>
<dbReference type="Pfam" id="PF14008">
    <property type="entry name" value="Metallophos_C"/>
    <property type="match status" value="1"/>
</dbReference>
<dbReference type="PROSITE" id="PS51762">
    <property type="entry name" value="GH16_2"/>
    <property type="match status" value="1"/>
</dbReference>
<sequence>MSSTAIRSSGSYLASTSHANSTEDLVRPSLAAQSSTESSLKKRFPDRPYFHSRRVKKGTVERPYLAVKDPRGIWITVIPAFGIVVGLAAIALLTWSGYRSVEKHKYCTVFTDDFSNGFNSTIWDKQVEVGGYGNGEFALTTNTDENVFVRDGQLIIKPTLQTDKYLSETTKINLTAHGTCSSTTTQDCVQVANLTAGEIVAPVKSGRITTKNFGVIRYGRVEIVAKLAAGDWLLSQLMMFPAKDYYGAWPASGEIDIGMVRGNNYTYDNGRGNQEVSTQLHWGLDTTTDRWQSTSGARDVLRTTFHRGFHTFGLEWSDKYLFTWLDHRIAQVTYVKFNHPFYQHGGFHQALANGSQISNPWTGPGTSNATPFDRPFYLIIALAVGGTSGWFPDDVNGKPWVNDAISPKTDFWNAKDRCTLRIVSSFKDSGRARGKPDLDQGLFYECIGSDRLGKTRATVDEKYLYNGPDIPIGDWVDHTINGDNGDGFIRLVEPPAVHPGYDNATNNVNFISLSYIPAQLDGTVGINIHYQTPFGLGVAPSVHWGASRSCLNKTTPGLTATYDRTPPCSLVAVTQCSQFFHNVQIEGLQPGTTYFYQIPAANGTTQSDVLSFKTAQAKGNPSQFSIAINNDMGYTNANGTYFYMNKSMHEEGLAFVWHGGDLSYADDWYSGIVQCNASVWPVYYNGSSSSLPNNDNSPDYFNTPLPASEIPNQGSPRGGDVGVLYESNWDLWQQWMNNITMKVPYIVLPGNHEATCADHGNTPFVLSSYLNENKTNTTMSGDNPDSTLTYYSWDKSGGIGNFWHSFDYGLAHFVSIDTETDYANSPDKTFREDVQKAKKEEECRGKDKDKAKWKPEKPEPTDYHCTKIELCDDFETDDLEEETYLQSGKAHPLRNETHITDAGPFGHIDGSIKDNKACQQYQWLKEDLKKLDRCKTPSVTVMGHRPMYSSHNASNYHLHLREAFEKLFLKNRVDVYIAGHVHCEKNGTCEVRPGHSMVHLINGAAGNIESHATINKSLPIPDITAHRNLTSFGFSKLTVHDARTLTWQFIQGHDGKVGDNLAVLAWLYCNISCASFGEPLKV</sequence>
<keyword evidence="6" id="KW-1133">Transmembrane helix</keyword>
<dbReference type="OrthoDB" id="4781at2759"/>
<evidence type="ECO:0000256" key="2">
    <source>
        <dbReference type="ARBA" id="ARBA00022801"/>
    </source>
</evidence>
<dbReference type="Gene3D" id="3.60.21.10">
    <property type="match status" value="2"/>
</dbReference>
<comment type="similarity">
    <text evidence="4">Belongs to the metallophosphoesterase superfamily. Purple acid phosphatase family.</text>
</comment>
<dbReference type="InterPro" id="IPR039331">
    <property type="entry name" value="PAPs-like"/>
</dbReference>
<organism evidence="8 9">
    <name type="scientific">Fusarium agapanthi</name>
    <dbReference type="NCBI Taxonomy" id="1803897"/>
    <lineage>
        <taxon>Eukaryota</taxon>
        <taxon>Fungi</taxon>
        <taxon>Dikarya</taxon>
        <taxon>Ascomycota</taxon>
        <taxon>Pezizomycotina</taxon>
        <taxon>Sordariomycetes</taxon>
        <taxon>Hypocreomycetidae</taxon>
        <taxon>Hypocreales</taxon>
        <taxon>Nectriaceae</taxon>
        <taxon>Fusarium</taxon>
        <taxon>Fusarium fujikuroi species complex</taxon>
    </lineage>
</organism>
<feature type="domain" description="GH16" evidence="7">
    <location>
        <begin position="93"/>
        <end position="412"/>
    </location>
</feature>
<keyword evidence="2 4" id="KW-0378">Hydrolase</keyword>
<keyword evidence="6" id="KW-0472">Membrane</keyword>
<evidence type="ECO:0000313" key="9">
    <source>
        <dbReference type="Proteomes" id="UP000737391"/>
    </source>
</evidence>
<dbReference type="GO" id="GO:0046872">
    <property type="term" value="F:metal ion binding"/>
    <property type="evidence" value="ECO:0007669"/>
    <property type="project" value="InterPro"/>
</dbReference>
<evidence type="ECO:0000256" key="1">
    <source>
        <dbReference type="ARBA" id="ARBA00022729"/>
    </source>
</evidence>
<dbReference type="CDD" id="cd00839">
    <property type="entry name" value="MPP_PAPs"/>
    <property type="match status" value="1"/>
</dbReference>
<comment type="caution">
    <text evidence="8">The sequence shown here is derived from an EMBL/GenBank/DDBJ whole genome shotgun (WGS) entry which is preliminary data.</text>
</comment>
<dbReference type="Proteomes" id="UP000737391">
    <property type="component" value="Unassembled WGS sequence"/>
</dbReference>
<dbReference type="InterPro" id="IPR029052">
    <property type="entry name" value="Metallo-depent_PP-like"/>
</dbReference>
<keyword evidence="3" id="KW-0325">Glycoprotein</keyword>
<dbReference type="PANTHER" id="PTHR22953">
    <property type="entry name" value="ACID PHOSPHATASE RELATED"/>
    <property type="match status" value="1"/>
</dbReference>
<dbReference type="Pfam" id="PF00149">
    <property type="entry name" value="Metallophos"/>
    <property type="match status" value="1"/>
</dbReference>
<evidence type="ECO:0000256" key="3">
    <source>
        <dbReference type="ARBA" id="ARBA00023180"/>
    </source>
</evidence>
<proteinExistence type="inferred from homology"/>
<dbReference type="Gene3D" id="2.60.40.380">
    <property type="entry name" value="Purple acid phosphatase-like, N-terminal"/>
    <property type="match status" value="1"/>
</dbReference>
<accession>A0A9P5BJ83</accession>
<dbReference type="GO" id="GO:0003993">
    <property type="term" value="F:acid phosphatase activity"/>
    <property type="evidence" value="ECO:0007669"/>
    <property type="project" value="UniProtKB-EC"/>
</dbReference>
<name>A0A9P5BJ83_9HYPO</name>
<comment type="catalytic activity">
    <reaction evidence="4">
        <text>a phosphate monoester + H2O = an alcohol + phosphate</text>
        <dbReference type="Rhea" id="RHEA:15017"/>
        <dbReference type="ChEBI" id="CHEBI:15377"/>
        <dbReference type="ChEBI" id="CHEBI:30879"/>
        <dbReference type="ChEBI" id="CHEBI:43474"/>
        <dbReference type="ChEBI" id="CHEBI:67140"/>
        <dbReference type="EC" id="3.1.3.2"/>
    </reaction>
</comment>
<evidence type="ECO:0000256" key="6">
    <source>
        <dbReference type="SAM" id="Phobius"/>
    </source>
</evidence>
<dbReference type="GO" id="GO:0004553">
    <property type="term" value="F:hydrolase activity, hydrolyzing O-glycosyl compounds"/>
    <property type="evidence" value="ECO:0007669"/>
    <property type="project" value="InterPro"/>
</dbReference>